<name>A0ABQ6MCA8_9STRA</name>
<sequence>MPVGDTGLTITLTSNKLHPDDVMKSTTISAHPSLGSEDKDYLLLTNIHRKRIHEGQASPLLSSFVVCCTVVYRRSSSSKKLHTTTANSEPCSLGGSLCAERAALSSLPSLVPDLSQILSVYILSDSPKPITPGFLCREYMNTRFPLRILDPERVKVCLAGTGSDGEVDESSVTSCKLSTFYPAPSLYKGLRVSSYAFVGLQLCQPCGAQDSRLETLYSECLASSAAAADPSLLPSDAFHKVKYSAGCLFRSGATIVSRQIIGLEYGTSIDPVGMLAERIVAAASAGVGGVEAVMVVDNYGGVHAPFAVGRAVLGEMGERCGVQEADCYFHEWAEGGEVVLRSIKVKDLCAGLPEFQVSELNK</sequence>
<proteinExistence type="predicted"/>
<dbReference type="SUPFAM" id="SSF53927">
    <property type="entry name" value="Cytidine deaminase-like"/>
    <property type="match status" value="1"/>
</dbReference>
<accession>A0ABQ6MCA8</accession>
<dbReference type="EMBL" id="BRYB01001322">
    <property type="protein sequence ID" value="GMI23163.1"/>
    <property type="molecule type" value="Genomic_DNA"/>
</dbReference>
<comment type="caution">
    <text evidence="1">The sequence shown here is derived from an EMBL/GenBank/DDBJ whole genome shotgun (WGS) entry which is preliminary data.</text>
</comment>
<dbReference type="Gene3D" id="3.40.140.10">
    <property type="entry name" value="Cytidine Deaminase, domain 2"/>
    <property type="match status" value="1"/>
</dbReference>
<organism evidence="1 2">
    <name type="scientific">Tetraparma gracilis</name>
    <dbReference type="NCBI Taxonomy" id="2962635"/>
    <lineage>
        <taxon>Eukaryota</taxon>
        <taxon>Sar</taxon>
        <taxon>Stramenopiles</taxon>
        <taxon>Ochrophyta</taxon>
        <taxon>Bolidophyceae</taxon>
        <taxon>Parmales</taxon>
        <taxon>Triparmaceae</taxon>
        <taxon>Tetraparma</taxon>
    </lineage>
</organism>
<protein>
    <submittedName>
        <fullName evidence="1">Uncharacterized protein</fullName>
    </submittedName>
</protein>
<dbReference type="Proteomes" id="UP001165060">
    <property type="component" value="Unassembled WGS sequence"/>
</dbReference>
<keyword evidence="2" id="KW-1185">Reference proteome</keyword>
<dbReference type="InterPro" id="IPR016193">
    <property type="entry name" value="Cytidine_deaminase-like"/>
</dbReference>
<evidence type="ECO:0000313" key="1">
    <source>
        <dbReference type="EMBL" id="GMI23163.1"/>
    </source>
</evidence>
<evidence type="ECO:0000313" key="2">
    <source>
        <dbReference type="Proteomes" id="UP001165060"/>
    </source>
</evidence>
<reference evidence="1 2" key="1">
    <citation type="journal article" date="2023" name="Commun. Biol.">
        <title>Genome analysis of Parmales, the sister group of diatoms, reveals the evolutionary specialization of diatoms from phago-mixotrophs to photoautotrophs.</title>
        <authorList>
            <person name="Ban H."/>
            <person name="Sato S."/>
            <person name="Yoshikawa S."/>
            <person name="Yamada K."/>
            <person name="Nakamura Y."/>
            <person name="Ichinomiya M."/>
            <person name="Sato N."/>
            <person name="Blanc-Mathieu R."/>
            <person name="Endo H."/>
            <person name="Kuwata A."/>
            <person name="Ogata H."/>
        </authorList>
    </citation>
    <scope>NUCLEOTIDE SEQUENCE [LARGE SCALE GENOMIC DNA]</scope>
</reference>
<gene>
    <name evidence="1" type="ORF">TeGR_g13498</name>
</gene>